<feature type="compositionally biased region" description="Pro residues" evidence="1">
    <location>
        <begin position="400"/>
        <end position="413"/>
    </location>
</feature>
<feature type="chain" id="PRO_5002175652" description="Glycoside hydrolase family 16 protein" evidence="3">
    <location>
        <begin position="20"/>
        <end position="470"/>
    </location>
</feature>
<feature type="compositionally biased region" description="Polar residues" evidence="1">
    <location>
        <begin position="450"/>
        <end position="470"/>
    </location>
</feature>
<sequence>MRFNFTFFTLLCAFEVVSSISITLPRDLKGAGGGGSGGGGGGRGGRGRSRGGGVNHSGGSSSSSGTYVPTGPARGRSGNTGHAAVVSSAATSRVANYFSPGGGQRFVLPSNSVFKGREMGGGARADVVGTRGYGSGYPYYQGDIRRNGVIGQPFPFGFWPIYWAGHGHSDEYGGNATVEAERPGGEQVFIQIVPTPSWTTQAIGEENRRLWMVGDRESVETILSLLADPTISYTYGCDVRIGNPQLFSGTSPQAPFHFENVVQWYRSSSFALVYQGYNNLYALSPLNDTTRIDWSESTPLPSIFKSSTFAQCINTTITAALPILDADRDVHSLSPGAIAGIVIGSIAGAILIIGLLVCCLVSSIRNAVSKKLKGLKGGNIKYTAVAAPKGGMAAVEKEPTSPPPPAFPLPAPYDPHNSEKVYRPPSSFPSAPASPRLNGHLSIPSHDRQSVYSNQTLVEDTVQSHGRSKI</sequence>
<feature type="signal peptide" evidence="3">
    <location>
        <begin position="1"/>
        <end position="19"/>
    </location>
</feature>
<feature type="transmembrane region" description="Helical" evidence="2">
    <location>
        <begin position="337"/>
        <end position="361"/>
    </location>
</feature>
<reference evidence="5" key="2">
    <citation type="submission" date="2015-01" db="EMBL/GenBank/DDBJ databases">
        <title>Evolutionary Origins and Diversification of the Mycorrhizal Mutualists.</title>
        <authorList>
            <consortium name="DOE Joint Genome Institute"/>
            <consortium name="Mycorrhizal Genomics Consortium"/>
            <person name="Kohler A."/>
            <person name="Kuo A."/>
            <person name="Nagy L.G."/>
            <person name="Floudas D."/>
            <person name="Copeland A."/>
            <person name="Barry K.W."/>
            <person name="Cichocki N."/>
            <person name="Veneault-Fourrey C."/>
            <person name="LaButti K."/>
            <person name="Lindquist E.A."/>
            <person name="Lipzen A."/>
            <person name="Lundell T."/>
            <person name="Morin E."/>
            <person name="Murat C."/>
            <person name="Riley R."/>
            <person name="Ohm R."/>
            <person name="Sun H."/>
            <person name="Tunlid A."/>
            <person name="Henrissat B."/>
            <person name="Grigoriev I.V."/>
            <person name="Hibbett D.S."/>
            <person name="Martin F."/>
        </authorList>
    </citation>
    <scope>NUCLEOTIDE SEQUENCE [LARGE SCALE GENOMIC DNA]</scope>
    <source>
        <strain evidence="5">MAFF 305830</strain>
    </source>
</reference>
<name>A0A0C3BDV7_SERVB</name>
<protein>
    <recommendedName>
        <fullName evidence="6">Glycoside hydrolase family 16 protein</fullName>
    </recommendedName>
</protein>
<evidence type="ECO:0000313" key="4">
    <source>
        <dbReference type="EMBL" id="KIM30324.1"/>
    </source>
</evidence>
<dbReference type="AlphaFoldDB" id="A0A0C3BDV7"/>
<keyword evidence="2" id="KW-0472">Membrane</keyword>
<feature type="region of interest" description="Disordered" evidence="1">
    <location>
        <begin position="393"/>
        <end position="470"/>
    </location>
</feature>
<evidence type="ECO:0000256" key="2">
    <source>
        <dbReference type="SAM" id="Phobius"/>
    </source>
</evidence>
<accession>A0A0C3BDV7</accession>
<keyword evidence="5" id="KW-1185">Reference proteome</keyword>
<evidence type="ECO:0000256" key="1">
    <source>
        <dbReference type="SAM" id="MobiDB-lite"/>
    </source>
</evidence>
<proteinExistence type="predicted"/>
<reference evidence="4 5" key="1">
    <citation type="submission" date="2014-04" db="EMBL/GenBank/DDBJ databases">
        <authorList>
            <consortium name="DOE Joint Genome Institute"/>
            <person name="Kuo A."/>
            <person name="Zuccaro A."/>
            <person name="Kohler A."/>
            <person name="Nagy L.G."/>
            <person name="Floudas D."/>
            <person name="Copeland A."/>
            <person name="Barry K.W."/>
            <person name="Cichocki N."/>
            <person name="Veneault-Fourrey C."/>
            <person name="LaButti K."/>
            <person name="Lindquist E.A."/>
            <person name="Lipzen A."/>
            <person name="Lundell T."/>
            <person name="Morin E."/>
            <person name="Murat C."/>
            <person name="Sun H."/>
            <person name="Tunlid A."/>
            <person name="Henrissat B."/>
            <person name="Grigoriev I.V."/>
            <person name="Hibbett D.S."/>
            <person name="Martin F."/>
            <person name="Nordberg H.P."/>
            <person name="Cantor M.N."/>
            <person name="Hua S.X."/>
        </authorList>
    </citation>
    <scope>NUCLEOTIDE SEQUENCE [LARGE SCALE GENOMIC DNA]</scope>
    <source>
        <strain evidence="4 5">MAFF 305830</strain>
    </source>
</reference>
<dbReference type="OrthoDB" id="3365917at2759"/>
<gene>
    <name evidence="4" type="ORF">M408DRAFT_296821</name>
</gene>
<dbReference type="HOGENOM" id="CLU_044513_0_0_1"/>
<feature type="compositionally biased region" description="Low complexity" evidence="1">
    <location>
        <begin position="424"/>
        <end position="435"/>
    </location>
</feature>
<keyword evidence="2" id="KW-0812">Transmembrane</keyword>
<dbReference type="EMBL" id="KN824285">
    <property type="protein sequence ID" value="KIM30324.1"/>
    <property type="molecule type" value="Genomic_DNA"/>
</dbReference>
<feature type="region of interest" description="Disordered" evidence="1">
    <location>
        <begin position="28"/>
        <end position="84"/>
    </location>
</feature>
<evidence type="ECO:0008006" key="6">
    <source>
        <dbReference type="Google" id="ProtNLM"/>
    </source>
</evidence>
<dbReference type="STRING" id="933852.A0A0C3BDV7"/>
<feature type="compositionally biased region" description="Gly residues" evidence="1">
    <location>
        <begin position="30"/>
        <end position="56"/>
    </location>
</feature>
<evidence type="ECO:0000313" key="5">
    <source>
        <dbReference type="Proteomes" id="UP000054097"/>
    </source>
</evidence>
<organism evidence="4 5">
    <name type="scientific">Serendipita vermifera MAFF 305830</name>
    <dbReference type="NCBI Taxonomy" id="933852"/>
    <lineage>
        <taxon>Eukaryota</taxon>
        <taxon>Fungi</taxon>
        <taxon>Dikarya</taxon>
        <taxon>Basidiomycota</taxon>
        <taxon>Agaricomycotina</taxon>
        <taxon>Agaricomycetes</taxon>
        <taxon>Sebacinales</taxon>
        <taxon>Serendipitaceae</taxon>
        <taxon>Serendipita</taxon>
    </lineage>
</organism>
<dbReference type="Proteomes" id="UP000054097">
    <property type="component" value="Unassembled WGS sequence"/>
</dbReference>
<keyword evidence="3" id="KW-0732">Signal</keyword>
<evidence type="ECO:0000256" key="3">
    <source>
        <dbReference type="SAM" id="SignalP"/>
    </source>
</evidence>
<keyword evidence="2" id="KW-1133">Transmembrane helix</keyword>